<organism evidence="1 2">
    <name type="scientific">Solanum verrucosum</name>
    <dbReference type="NCBI Taxonomy" id="315347"/>
    <lineage>
        <taxon>Eukaryota</taxon>
        <taxon>Viridiplantae</taxon>
        <taxon>Streptophyta</taxon>
        <taxon>Embryophyta</taxon>
        <taxon>Tracheophyta</taxon>
        <taxon>Spermatophyta</taxon>
        <taxon>Magnoliopsida</taxon>
        <taxon>eudicotyledons</taxon>
        <taxon>Gunneridae</taxon>
        <taxon>Pentapetalae</taxon>
        <taxon>asterids</taxon>
        <taxon>lamiids</taxon>
        <taxon>Solanales</taxon>
        <taxon>Solanaceae</taxon>
        <taxon>Solanoideae</taxon>
        <taxon>Solaneae</taxon>
        <taxon>Solanum</taxon>
    </lineage>
</organism>
<accession>A0AAF0TGE9</accession>
<keyword evidence="2" id="KW-1185">Reference proteome</keyword>
<proteinExistence type="predicted"/>
<evidence type="ECO:0000313" key="1">
    <source>
        <dbReference type="EMBL" id="WMV19567.1"/>
    </source>
</evidence>
<gene>
    <name evidence="1" type="ORF">MTR67_012952</name>
</gene>
<dbReference type="AlphaFoldDB" id="A0AAF0TGE9"/>
<dbReference type="Proteomes" id="UP001234989">
    <property type="component" value="Chromosome 3"/>
</dbReference>
<evidence type="ECO:0000313" key="2">
    <source>
        <dbReference type="Proteomes" id="UP001234989"/>
    </source>
</evidence>
<dbReference type="EMBL" id="CP133614">
    <property type="protein sequence ID" value="WMV19567.1"/>
    <property type="molecule type" value="Genomic_DNA"/>
</dbReference>
<protein>
    <submittedName>
        <fullName evidence="1">Uncharacterized protein</fullName>
    </submittedName>
</protein>
<sequence length="58" mass="6775">MLDVGYHLMNEELNYDKDELKNIHDKSFALLNNCQLSIYKAIISSSIDNEKGKLFFIH</sequence>
<reference evidence="1" key="1">
    <citation type="submission" date="2023-08" db="EMBL/GenBank/DDBJ databases">
        <title>A de novo genome assembly of Solanum verrucosum Schlechtendal, a Mexican diploid species geographically isolated from the other diploid A-genome species in potato relatives.</title>
        <authorList>
            <person name="Hosaka K."/>
        </authorList>
    </citation>
    <scope>NUCLEOTIDE SEQUENCE</scope>
    <source>
        <tissue evidence="1">Young leaves</tissue>
    </source>
</reference>
<feature type="non-terminal residue" evidence="1">
    <location>
        <position position="58"/>
    </location>
</feature>
<name>A0AAF0TGE9_SOLVR</name>